<keyword evidence="1" id="KW-0863">Zinc-finger</keyword>
<dbReference type="InterPro" id="IPR036236">
    <property type="entry name" value="Znf_C2H2_sf"/>
</dbReference>
<keyword evidence="1" id="KW-0479">Metal-binding</keyword>
<evidence type="ECO:0000256" key="1">
    <source>
        <dbReference type="PROSITE-ProRule" id="PRU00042"/>
    </source>
</evidence>
<name>A0A6G1GVP0_9PEZI</name>
<dbReference type="AlphaFoldDB" id="A0A6G1GVP0"/>
<dbReference type="GO" id="GO:0008270">
    <property type="term" value="F:zinc ion binding"/>
    <property type="evidence" value="ECO:0007669"/>
    <property type="project" value="UniProtKB-KW"/>
</dbReference>
<dbReference type="Proteomes" id="UP000800041">
    <property type="component" value="Unassembled WGS sequence"/>
</dbReference>
<reference evidence="3" key="1">
    <citation type="journal article" date="2020" name="Stud. Mycol.">
        <title>101 Dothideomycetes genomes: a test case for predicting lifestyles and emergence of pathogens.</title>
        <authorList>
            <person name="Haridas S."/>
            <person name="Albert R."/>
            <person name="Binder M."/>
            <person name="Bloem J."/>
            <person name="Labutti K."/>
            <person name="Salamov A."/>
            <person name="Andreopoulos B."/>
            <person name="Baker S."/>
            <person name="Barry K."/>
            <person name="Bills G."/>
            <person name="Bluhm B."/>
            <person name="Cannon C."/>
            <person name="Castanera R."/>
            <person name="Culley D."/>
            <person name="Daum C."/>
            <person name="Ezra D."/>
            <person name="Gonzalez J."/>
            <person name="Henrissat B."/>
            <person name="Kuo A."/>
            <person name="Liang C."/>
            <person name="Lipzen A."/>
            <person name="Lutzoni F."/>
            <person name="Magnuson J."/>
            <person name="Mondo S."/>
            <person name="Nolan M."/>
            <person name="Ohm R."/>
            <person name="Pangilinan J."/>
            <person name="Park H.-J."/>
            <person name="Ramirez L."/>
            <person name="Alfaro M."/>
            <person name="Sun H."/>
            <person name="Tritt A."/>
            <person name="Yoshinaga Y."/>
            <person name="Zwiers L.-H."/>
            <person name="Turgeon B."/>
            <person name="Goodwin S."/>
            <person name="Spatafora J."/>
            <person name="Crous P."/>
            <person name="Grigoriev I."/>
        </authorList>
    </citation>
    <scope>NUCLEOTIDE SEQUENCE</scope>
    <source>
        <strain evidence="3">CBS 113979</strain>
    </source>
</reference>
<dbReference type="InterPro" id="IPR013087">
    <property type="entry name" value="Znf_C2H2_type"/>
</dbReference>
<proteinExistence type="predicted"/>
<keyword evidence="1" id="KW-0862">Zinc</keyword>
<dbReference type="Gene3D" id="3.30.160.60">
    <property type="entry name" value="Classic Zinc Finger"/>
    <property type="match status" value="1"/>
</dbReference>
<dbReference type="PROSITE" id="PS50157">
    <property type="entry name" value="ZINC_FINGER_C2H2_2"/>
    <property type="match status" value="1"/>
</dbReference>
<evidence type="ECO:0000313" key="3">
    <source>
        <dbReference type="EMBL" id="KAF1984995.1"/>
    </source>
</evidence>
<keyword evidence="4" id="KW-1185">Reference proteome</keyword>
<dbReference type="SUPFAM" id="SSF57667">
    <property type="entry name" value="beta-beta-alpha zinc fingers"/>
    <property type="match status" value="1"/>
</dbReference>
<accession>A0A6G1GVP0</accession>
<feature type="non-terminal residue" evidence="3">
    <location>
        <position position="1"/>
    </location>
</feature>
<dbReference type="PROSITE" id="PS00028">
    <property type="entry name" value="ZINC_FINGER_C2H2_1"/>
    <property type="match status" value="2"/>
</dbReference>
<organism evidence="3 4">
    <name type="scientific">Aulographum hederae CBS 113979</name>
    <dbReference type="NCBI Taxonomy" id="1176131"/>
    <lineage>
        <taxon>Eukaryota</taxon>
        <taxon>Fungi</taxon>
        <taxon>Dikarya</taxon>
        <taxon>Ascomycota</taxon>
        <taxon>Pezizomycotina</taxon>
        <taxon>Dothideomycetes</taxon>
        <taxon>Pleosporomycetidae</taxon>
        <taxon>Aulographales</taxon>
        <taxon>Aulographaceae</taxon>
    </lineage>
</organism>
<dbReference type="SMART" id="SM00355">
    <property type="entry name" value="ZnF_C2H2"/>
    <property type="match status" value="3"/>
</dbReference>
<protein>
    <recommendedName>
        <fullName evidence="2">C2H2-type domain-containing protein</fullName>
    </recommendedName>
</protein>
<feature type="domain" description="C2H2-type" evidence="2">
    <location>
        <begin position="32"/>
        <end position="60"/>
    </location>
</feature>
<evidence type="ECO:0000259" key="2">
    <source>
        <dbReference type="PROSITE" id="PS50157"/>
    </source>
</evidence>
<sequence>QKYICTSCEVKFTRKWDWKHHEEVSHERWRKFACPDCNQTFWSDNQFNQHHRTAHECRKCSHAGSAQVMLKKRSAWGCGFCGVLHQNWDERCNHIAQHYESGKTKANWKHSNVIWALLHQPDIKLTWRAFLLHKFGNRPTPRPRFEWDRKDSGRSQEITEVTPESPLQDLLEFDGDHRDIKIIIQRAFVLGYKA</sequence>
<evidence type="ECO:0000313" key="4">
    <source>
        <dbReference type="Proteomes" id="UP000800041"/>
    </source>
</evidence>
<dbReference type="EMBL" id="ML977164">
    <property type="protein sequence ID" value="KAF1984995.1"/>
    <property type="molecule type" value="Genomic_DNA"/>
</dbReference>
<feature type="non-terminal residue" evidence="3">
    <location>
        <position position="194"/>
    </location>
</feature>
<gene>
    <name evidence="3" type="ORF">K402DRAFT_307396</name>
</gene>
<dbReference type="OrthoDB" id="654211at2759"/>